<proteinExistence type="predicted"/>
<keyword evidence="3" id="KW-1185">Reference proteome</keyword>
<name>A0A540X1K7_9BACT</name>
<accession>A0A540X1K7</accession>
<evidence type="ECO:0000313" key="3">
    <source>
        <dbReference type="Proteomes" id="UP000315369"/>
    </source>
</evidence>
<dbReference type="EMBL" id="VIFM01000050">
    <property type="protein sequence ID" value="TQF15155.1"/>
    <property type="molecule type" value="Genomic_DNA"/>
</dbReference>
<evidence type="ECO:0000256" key="1">
    <source>
        <dbReference type="SAM" id="MobiDB-lite"/>
    </source>
</evidence>
<dbReference type="InterPro" id="IPR008164">
    <property type="entry name" value="XGLTT_rpt"/>
</dbReference>
<reference evidence="2 3" key="1">
    <citation type="submission" date="2019-06" db="EMBL/GenBank/DDBJ databases">
        <authorList>
            <person name="Livingstone P."/>
            <person name="Whitworth D."/>
        </authorList>
    </citation>
    <scope>NUCLEOTIDE SEQUENCE [LARGE SCALE GENOMIC DNA]</scope>
    <source>
        <strain evidence="2 3">AM401</strain>
    </source>
</reference>
<dbReference type="AlphaFoldDB" id="A0A540X1K7"/>
<feature type="region of interest" description="Disordered" evidence="1">
    <location>
        <begin position="37"/>
        <end position="59"/>
    </location>
</feature>
<dbReference type="Proteomes" id="UP000315369">
    <property type="component" value="Unassembled WGS sequence"/>
</dbReference>
<dbReference type="RefSeq" id="WP_141643196.1">
    <property type="nucleotide sequence ID" value="NZ_VIFM01000050.1"/>
</dbReference>
<protein>
    <recommendedName>
        <fullName evidence="4">GLTT repeat-containing protein</fullName>
    </recommendedName>
</protein>
<organism evidence="2 3">
    <name type="scientific">Myxococcus llanfairpwllgwyngyllgogerychwyrndrobwllllantysiliogogogochensis</name>
    <dbReference type="NCBI Taxonomy" id="2590453"/>
    <lineage>
        <taxon>Bacteria</taxon>
        <taxon>Pseudomonadati</taxon>
        <taxon>Myxococcota</taxon>
        <taxon>Myxococcia</taxon>
        <taxon>Myxococcales</taxon>
        <taxon>Cystobacterineae</taxon>
        <taxon>Myxococcaceae</taxon>
        <taxon>Myxococcus</taxon>
    </lineage>
</organism>
<evidence type="ECO:0008006" key="4">
    <source>
        <dbReference type="Google" id="ProtNLM"/>
    </source>
</evidence>
<comment type="caution">
    <text evidence="2">The sequence shown here is derived from an EMBL/GenBank/DDBJ whole genome shotgun (WGS) entry which is preliminary data.</text>
</comment>
<dbReference type="Pfam" id="PF01744">
    <property type="entry name" value="GLTT"/>
    <property type="match status" value="1"/>
</dbReference>
<dbReference type="OrthoDB" id="5522160at2"/>
<sequence>MRQCFSRFESRPSFLRELTAWGLPALLSVTIGCGPAGMGDGEPNESTGTHEEGLVSTNGLSTNGLSTNGLSTNGLSTNGLSTNGLSTNGLSTNGVFNTWFSANPAQAEMLMKYVARCALSPTQTLSYTHGGTTYSWPGSLGLAPSWTGSVAGSQPQPASVTEQQVVSACLAAHANKFGVHVNISVLGKGASNVAIPSTPEELQLFSKPEACFFGNLFANEGLFAANDTSYLSYDESTVRTCGLSSWSGDAACAPAIAHVGNCLDHCQADPLRGGFYKSCTYNGKPYRPISTRIRPQDIYRCGDGVCQISEQCGTGTAANNCASDCGACP</sequence>
<dbReference type="PROSITE" id="PS51257">
    <property type="entry name" value="PROKAR_LIPOPROTEIN"/>
    <property type="match status" value="1"/>
</dbReference>
<gene>
    <name evidence="2" type="ORF">FJV41_15195</name>
</gene>
<evidence type="ECO:0000313" key="2">
    <source>
        <dbReference type="EMBL" id="TQF15155.1"/>
    </source>
</evidence>